<geneLocation type="plasmid" evidence="1">
    <name>p1</name>
</geneLocation>
<reference evidence="1" key="1">
    <citation type="submission" date="2023-01" db="EMBL/GenBank/DDBJ databases">
        <title>Vibrio sp. CB1-14 genome sequencing.</title>
        <authorList>
            <person name="Otstavnykh N."/>
            <person name="Isaeva M."/>
            <person name="Meleshko D."/>
        </authorList>
    </citation>
    <scope>NUCLEOTIDE SEQUENCE</scope>
    <source>
        <strain evidence="1">CB1-14</strain>
        <plasmid evidence="1">p1</plasmid>
    </source>
</reference>
<dbReference type="AlphaFoldDB" id="A0AAU8BR47"/>
<dbReference type="RefSeq" id="WP_353500245.1">
    <property type="nucleotide sequence ID" value="NZ_CP115922.1"/>
</dbReference>
<sequence>MAKQQDFMAVGRAALGETAVHIVSAMSFSDAALIAAKLILSEQHSSWNDNIYIDVVTDKAFSHETDFVFEVEQLR</sequence>
<accession>A0AAU8BR47</accession>
<gene>
    <name evidence="1" type="ORF">PG915_24590</name>
</gene>
<organism evidence="1">
    <name type="scientific">Vibrio chaetopteri</name>
    <dbReference type="NCBI Taxonomy" id="3016528"/>
    <lineage>
        <taxon>Bacteria</taxon>
        <taxon>Pseudomonadati</taxon>
        <taxon>Pseudomonadota</taxon>
        <taxon>Gammaproteobacteria</taxon>
        <taxon>Vibrionales</taxon>
        <taxon>Vibrionaceae</taxon>
        <taxon>Vibrio</taxon>
    </lineage>
</organism>
<dbReference type="EMBL" id="CP115922">
    <property type="protein sequence ID" value="XCD19118.1"/>
    <property type="molecule type" value="Genomic_DNA"/>
</dbReference>
<name>A0AAU8BR47_9VIBR</name>
<proteinExistence type="predicted"/>
<evidence type="ECO:0000313" key="1">
    <source>
        <dbReference type="EMBL" id="XCD19118.1"/>
    </source>
</evidence>
<dbReference type="KEGG" id="vck:PG915_24590"/>
<keyword evidence="1" id="KW-0614">Plasmid</keyword>
<protein>
    <submittedName>
        <fullName evidence="1">Uncharacterized protein</fullName>
    </submittedName>
</protein>